<name>A0AA88NNX2_CHASR</name>
<gene>
    <name evidence="9" type="ORF">Q5P01_003135</name>
</gene>
<feature type="chain" id="PRO_5041693388" description="Ig-like domain-containing protein" evidence="7">
    <location>
        <begin position="21"/>
        <end position="249"/>
    </location>
</feature>
<organism evidence="9 10">
    <name type="scientific">Channa striata</name>
    <name type="common">Snakehead murrel</name>
    <name type="synonym">Ophicephalus striatus</name>
    <dbReference type="NCBI Taxonomy" id="64152"/>
    <lineage>
        <taxon>Eukaryota</taxon>
        <taxon>Metazoa</taxon>
        <taxon>Chordata</taxon>
        <taxon>Craniata</taxon>
        <taxon>Vertebrata</taxon>
        <taxon>Euteleostomi</taxon>
        <taxon>Actinopterygii</taxon>
        <taxon>Neopterygii</taxon>
        <taxon>Teleostei</taxon>
        <taxon>Neoteleostei</taxon>
        <taxon>Acanthomorphata</taxon>
        <taxon>Anabantaria</taxon>
        <taxon>Anabantiformes</taxon>
        <taxon>Channoidei</taxon>
        <taxon>Channidae</taxon>
        <taxon>Channa</taxon>
    </lineage>
</organism>
<dbReference type="Pfam" id="PF07654">
    <property type="entry name" value="C1-set"/>
    <property type="match status" value="1"/>
</dbReference>
<dbReference type="SUPFAM" id="SSF48726">
    <property type="entry name" value="Immunoglobulin"/>
    <property type="match status" value="1"/>
</dbReference>
<evidence type="ECO:0000313" key="9">
    <source>
        <dbReference type="EMBL" id="KAK2863602.1"/>
    </source>
</evidence>
<dbReference type="SMART" id="SM00407">
    <property type="entry name" value="IGc1"/>
    <property type="match status" value="1"/>
</dbReference>
<dbReference type="InterPro" id="IPR000353">
    <property type="entry name" value="MHC_II_b_N"/>
</dbReference>
<evidence type="ECO:0000256" key="6">
    <source>
        <dbReference type="SAM" id="Phobius"/>
    </source>
</evidence>
<dbReference type="PANTHER" id="PTHR19944">
    <property type="entry name" value="MHC CLASS II-RELATED"/>
    <property type="match status" value="1"/>
</dbReference>
<evidence type="ECO:0000256" key="3">
    <source>
        <dbReference type="ARBA" id="ARBA00022989"/>
    </source>
</evidence>
<evidence type="ECO:0000256" key="7">
    <source>
        <dbReference type="SAM" id="SignalP"/>
    </source>
</evidence>
<dbReference type="InterPro" id="IPR050160">
    <property type="entry name" value="MHC/Immunoglobulin"/>
</dbReference>
<dbReference type="PROSITE" id="PS50835">
    <property type="entry name" value="IG_LIKE"/>
    <property type="match status" value="1"/>
</dbReference>
<dbReference type="InterPro" id="IPR011162">
    <property type="entry name" value="MHC_I/II-like_Ag-recog"/>
</dbReference>
<dbReference type="Pfam" id="PF00969">
    <property type="entry name" value="MHC_II_beta"/>
    <property type="match status" value="1"/>
</dbReference>
<dbReference type="SMART" id="SM00921">
    <property type="entry name" value="MHC_II_beta"/>
    <property type="match status" value="1"/>
</dbReference>
<reference evidence="9" key="1">
    <citation type="submission" date="2023-07" db="EMBL/GenBank/DDBJ databases">
        <title>Chromosome-level Genome Assembly of Striped Snakehead (Channa striata).</title>
        <authorList>
            <person name="Liu H."/>
        </authorList>
    </citation>
    <scope>NUCLEOTIDE SEQUENCE</scope>
    <source>
        <strain evidence="9">Gz</strain>
        <tissue evidence="9">Muscle</tissue>
    </source>
</reference>
<dbReference type="InterPro" id="IPR003597">
    <property type="entry name" value="Ig_C1-set"/>
</dbReference>
<dbReference type="Gene3D" id="2.60.40.10">
    <property type="entry name" value="Immunoglobulins"/>
    <property type="match status" value="1"/>
</dbReference>
<dbReference type="InterPro" id="IPR014745">
    <property type="entry name" value="MHC_II_a/b_N"/>
</dbReference>
<dbReference type="InterPro" id="IPR013783">
    <property type="entry name" value="Ig-like_fold"/>
</dbReference>
<proteinExistence type="predicted"/>
<sequence length="249" mass="28024">MVSGLLGVSLLFITVFTADGFLYARVQHCRFYSSELQDIEYIDSYYYNKLEFIRFNSSAGTFAGFTDLGIKNAHRWNRNRSILDAEMGDVQRFCRNNVKVWFSSVLSSPVRPTVRLHSAPAPSANQPSMLVCSAYSFYPQQITLSWFRDGQKVTTGITSTDQLADGDWYYQAHSNLEYMPRAGEKISCVVEHASLREPLVADWDPAMPGSEKGLIAIGACGLILGLVVPLCGILYYRWQLRGWDLVSTD</sequence>
<dbReference type="GO" id="GO:0042613">
    <property type="term" value="C:MHC class II protein complex"/>
    <property type="evidence" value="ECO:0007669"/>
    <property type="project" value="InterPro"/>
</dbReference>
<evidence type="ECO:0000313" key="10">
    <source>
        <dbReference type="Proteomes" id="UP001187415"/>
    </source>
</evidence>
<dbReference type="GO" id="GO:0019882">
    <property type="term" value="P:antigen processing and presentation"/>
    <property type="evidence" value="ECO:0007669"/>
    <property type="project" value="InterPro"/>
</dbReference>
<dbReference type="InterPro" id="IPR007110">
    <property type="entry name" value="Ig-like_dom"/>
</dbReference>
<evidence type="ECO:0000259" key="8">
    <source>
        <dbReference type="PROSITE" id="PS50835"/>
    </source>
</evidence>
<dbReference type="AlphaFoldDB" id="A0AA88NNX2"/>
<keyword evidence="4" id="KW-1015">Disulfide bond</keyword>
<feature type="domain" description="Ig-like" evidence="8">
    <location>
        <begin position="112"/>
        <end position="201"/>
    </location>
</feature>
<dbReference type="GO" id="GO:0006955">
    <property type="term" value="P:immune response"/>
    <property type="evidence" value="ECO:0007669"/>
    <property type="project" value="InterPro"/>
</dbReference>
<dbReference type="Gene3D" id="3.10.320.10">
    <property type="entry name" value="Class II Histocompatibility Antigen, M Beta Chain, Chain B, domain 1"/>
    <property type="match status" value="1"/>
</dbReference>
<dbReference type="Proteomes" id="UP001187415">
    <property type="component" value="Unassembled WGS sequence"/>
</dbReference>
<feature type="transmembrane region" description="Helical" evidence="6">
    <location>
        <begin position="214"/>
        <end position="236"/>
    </location>
</feature>
<comment type="caution">
    <text evidence="9">The sequence shown here is derived from an EMBL/GenBank/DDBJ whole genome shotgun (WGS) entry which is preliminary data.</text>
</comment>
<evidence type="ECO:0000256" key="5">
    <source>
        <dbReference type="ARBA" id="ARBA00023180"/>
    </source>
</evidence>
<dbReference type="InterPro" id="IPR036179">
    <property type="entry name" value="Ig-like_dom_sf"/>
</dbReference>
<keyword evidence="3 6" id="KW-1133">Transmembrane helix</keyword>
<evidence type="ECO:0000256" key="2">
    <source>
        <dbReference type="ARBA" id="ARBA00022692"/>
    </source>
</evidence>
<keyword evidence="5" id="KW-0325">Glycoprotein</keyword>
<dbReference type="EMBL" id="JAUPFM010000001">
    <property type="protein sequence ID" value="KAK2863602.1"/>
    <property type="molecule type" value="Genomic_DNA"/>
</dbReference>
<accession>A0AA88NNX2</accession>
<evidence type="ECO:0000256" key="1">
    <source>
        <dbReference type="ARBA" id="ARBA00004479"/>
    </source>
</evidence>
<feature type="signal peptide" evidence="7">
    <location>
        <begin position="1"/>
        <end position="20"/>
    </location>
</feature>
<keyword evidence="6" id="KW-0472">Membrane</keyword>
<keyword evidence="2 6" id="KW-0812">Transmembrane</keyword>
<dbReference type="PANTHER" id="PTHR19944:SF99">
    <property type="entry name" value="HLA CLASS II HISTOCOMPATIBILITY ANTIGEN, DRB1 BETA CHAIN"/>
    <property type="match status" value="1"/>
</dbReference>
<keyword evidence="10" id="KW-1185">Reference proteome</keyword>
<evidence type="ECO:0000256" key="4">
    <source>
        <dbReference type="ARBA" id="ARBA00023157"/>
    </source>
</evidence>
<protein>
    <recommendedName>
        <fullName evidence="8">Ig-like domain-containing protein</fullName>
    </recommendedName>
</protein>
<dbReference type="SUPFAM" id="SSF54452">
    <property type="entry name" value="MHC antigen-recognition domain"/>
    <property type="match status" value="1"/>
</dbReference>
<comment type="subcellular location">
    <subcellularLocation>
        <location evidence="1">Membrane</location>
        <topology evidence="1">Single-pass type I membrane protein</topology>
    </subcellularLocation>
</comment>
<keyword evidence="7" id="KW-0732">Signal</keyword>